<dbReference type="Proteomes" id="UP001178461">
    <property type="component" value="Chromosome 13"/>
</dbReference>
<proteinExistence type="predicted"/>
<evidence type="ECO:0000313" key="3">
    <source>
        <dbReference type="Proteomes" id="UP001178461"/>
    </source>
</evidence>
<evidence type="ECO:0000313" key="2">
    <source>
        <dbReference type="EMBL" id="CAI5790882.1"/>
    </source>
</evidence>
<sequence length="114" mass="11982">MTTTTQHPPCTEQATLVWALPSLSNLPRGVLGTGGSALGPRRRFRLARSPSPPGPSAGSVRLPDARLRPARLFCSAAAGRREVSHRTLISPPTAGPLKPSVAADHNAKQRCPCS</sequence>
<keyword evidence="3" id="KW-1185">Reference proteome</keyword>
<gene>
    <name evidence="2" type="ORF">PODLI_1B021576</name>
</gene>
<protein>
    <submittedName>
        <fullName evidence="2">Uncharacterized protein</fullName>
    </submittedName>
</protein>
<dbReference type="AlphaFoldDB" id="A0AA35PN97"/>
<name>A0AA35PN97_9SAUR</name>
<dbReference type="EMBL" id="OX395138">
    <property type="protein sequence ID" value="CAI5790882.1"/>
    <property type="molecule type" value="Genomic_DNA"/>
</dbReference>
<feature type="region of interest" description="Disordered" evidence="1">
    <location>
        <begin position="83"/>
        <end position="114"/>
    </location>
</feature>
<evidence type="ECO:0000256" key="1">
    <source>
        <dbReference type="SAM" id="MobiDB-lite"/>
    </source>
</evidence>
<feature type="region of interest" description="Disordered" evidence="1">
    <location>
        <begin position="31"/>
        <end position="63"/>
    </location>
</feature>
<reference evidence="2" key="1">
    <citation type="submission" date="2022-12" db="EMBL/GenBank/DDBJ databases">
        <authorList>
            <person name="Alioto T."/>
            <person name="Alioto T."/>
            <person name="Gomez Garrido J."/>
        </authorList>
    </citation>
    <scope>NUCLEOTIDE SEQUENCE</scope>
</reference>
<organism evidence="2 3">
    <name type="scientific">Podarcis lilfordi</name>
    <name type="common">Lilford's wall lizard</name>
    <dbReference type="NCBI Taxonomy" id="74358"/>
    <lineage>
        <taxon>Eukaryota</taxon>
        <taxon>Metazoa</taxon>
        <taxon>Chordata</taxon>
        <taxon>Craniata</taxon>
        <taxon>Vertebrata</taxon>
        <taxon>Euteleostomi</taxon>
        <taxon>Lepidosauria</taxon>
        <taxon>Squamata</taxon>
        <taxon>Bifurcata</taxon>
        <taxon>Unidentata</taxon>
        <taxon>Episquamata</taxon>
        <taxon>Laterata</taxon>
        <taxon>Lacertibaenia</taxon>
        <taxon>Lacertidae</taxon>
        <taxon>Podarcis</taxon>
    </lineage>
</organism>
<accession>A0AA35PN97</accession>